<name>A0ACC3CJW8_PYRYE</name>
<gene>
    <name evidence="1" type="ORF">I4F81_012633</name>
</gene>
<dbReference type="Proteomes" id="UP000798662">
    <property type="component" value="Chromosome 3"/>
</dbReference>
<sequence length="221" mass="23860">MHLWGRQREAGQWCRLAPVTSPGGPFDPASVTADGRRGSRPGVSLLSKCHGPSTQAVPSLLPHSHTRTPCSARGRRFLSPLPPRPPPLSRTLPSVATMFMHPADAVLLRRSLRRVVPSLFLAGAAMEAFMIYVPIGGRTFYDVAKEKEAERRAEGGRVRDILRTATVPPGTEPQPPFGVAKDVGRSLPTTTPQQQQPVPLSPPPTSPSSAERPHQRGVEGE</sequence>
<keyword evidence="2" id="KW-1185">Reference proteome</keyword>
<dbReference type="EMBL" id="CM020620">
    <property type="protein sequence ID" value="KAK1870171.1"/>
    <property type="molecule type" value="Genomic_DNA"/>
</dbReference>
<proteinExistence type="predicted"/>
<organism evidence="1 2">
    <name type="scientific">Pyropia yezoensis</name>
    <name type="common">Susabi-nori</name>
    <name type="synonym">Porphyra yezoensis</name>
    <dbReference type="NCBI Taxonomy" id="2788"/>
    <lineage>
        <taxon>Eukaryota</taxon>
        <taxon>Rhodophyta</taxon>
        <taxon>Bangiophyceae</taxon>
        <taxon>Bangiales</taxon>
        <taxon>Bangiaceae</taxon>
        <taxon>Pyropia</taxon>
    </lineage>
</organism>
<comment type="caution">
    <text evidence="1">The sequence shown here is derived from an EMBL/GenBank/DDBJ whole genome shotgun (WGS) entry which is preliminary data.</text>
</comment>
<accession>A0ACC3CJW8</accession>
<protein>
    <submittedName>
        <fullName evidence="1">Uncharacterized protein</fullName>
    </submittedName>
</protein>
<reference evidence="1" key="1">
    <citation type="submission" date="2019-11" db="EMBL/GenBank/DDBJ databases">
        <title>Nori genome reveals adaptations in red seaweeds to the harsh intertidal environment.</title>
        <authorList>
            <person name="Wang D."/>
            <person name="Mao Y."/>
        </authorList>
    </citation>
    <scope>NUCLEOTIDE SEQUENCE</scope>
    <source>
        <tissue evidence="1">Gametophyte</tissue>
    </source>
</reference>
<evidence type="ECO:0000313" key="2">
    <source>
        <dbReference type="Proteomes" id="UP000798662"/>
    </source>
</evidence>
<evidence type="ECO:0000313" key="1">
    <source>
        <dbReference type="EMBL" id="KAK1870171.1"/>
    </source>
</evidence>